<dbReference type="EMBL" id="REGR01000003">
    <property type="protein sequence ID" value="RXZ44419.1"/>
    <property type="molecule type" value="Genomic_DNA"/>
</dbReference>
<comment type="caution">
    <text evidence="8">The sequence shown here is derived from an EMBL/GenBank/DDBJ whole genome shotgun (WGS) entry which is preliminary data.</text>
</comment>
<organism evidence="8 9">
    <name type="scientific">Crenobacter cavernae</name>
    <dbReference type="NCBI Taxonomy" id="2290923"/>
    <lineage>
        <taxon>Bacteria</taxon>
        <taxon>Pseudomonadati</taxon>
        <taxon>Pseudomonadota</taxon>
        <taxon>Betaproteobacteria</taxon>
        <taxon>Neisseriales</taxon>
        <taxon>Neisseriaceae</taxon>
        <taxon>Crenobacter</taxon>
    </lineage>
</organism>
<protein>
    <submittedName>
        <fullName evidence="8">Cytochrome c biogenesis protein ResB</fullName>
    </submittedName>
</protein>
<evidence type="ECO:0000256" key="3">
    <source>
        <dbReference type="ARBA" id="ARBA00022748"/>
    </source>
</evidence>
<dbReference type="InterPro" id="IPR023494">
    <property type="entry name" value="Cyt_c_bgen_Ccs1/CcsB/ResB"/>
</dbReference>
<keyword evidence="4 6" id="KW-1133">Transmembrane helix</keyword>
<dbReference type="Pfam" id="PF05140">
    <property type="entry name" value="ResB"/>
    <property type="match status" value="1"/>
</dbReference>
<accession>A0ABY0FGW3</accession>
<gene>
    <name evidence="8" type="ORF">EBB06_04755</name>
</gene>
<evidence type="ECO:0000256" key="5">
    <source>
        <dbReference type="ARBA" id="ARBA00023136"/>
    </source>
</evidence>
<evidence type="ECO:0000256" key="1">
    <source>
        <dbReference type="ARBA" id="ARBA00004141"/>
    </source>
</evidence>
<feature type="transmembrane region" description="Helical" evidence="6">
    <location>
        <begin position="163"/>
        <end position="181"/>
    </location>
</feature>
<keyword evidence="2 6" id="KW-0812">Transmembrane</keyword>
<proteinExistence type="predicted"/>
<keyword evidence="9" id="KW-1185">Reference proteome</keyword>
<feature type="transmembrane region" description="Helical" evidence="6">
    <location>
        <begin position="610"/>
        <end position="628"/>
    </location>
</feature>
<keyword evidence="3" id="KW-0201">Cytochrome c-type biogenesis</keyword>
<feature type="transmembrane region" description="Helical" evidence="6">
    <location>
        <begin position="21"/>
        <end position="39"/>
    </location>
</feature>
<dbReference type="InterPro" id="IPR007816">
    <property type="entry name" value="ResB-like_domain"/>
</dbReference>
<dbReference type="PANTHER" id="PTHR31566">
    <property type="entry name" value="CYTOCHROME C BIOGENESIS PROTEIN CCS1, CHLOROPLASTIC"/>
    <property type="match status" value="1"/>
</dbReference>
<evidence type="ECO:0000313" key="9">
    <source>
        <dbReference type="Proteomes" id="UP000290682"/>
    </source>
</evidence>
<evidence type="ECO:0000256" key="2">
    <source>
        <dbReference type="ARBA" id="ARBA00022692"/>
    </source>
</evidence>
<evidence type="ECO:0000256" key="6">
    <source>
        <dbReference type="SAM" id="Phobius"/>
    </source>
</evidence>
<evidence type="ECO:0000313" key="8">
    <source>
        <dbReference type="EMBL" id="RXZ44419.1"/>
    </source>
</evidence>
<reference evidence="8 9" key="1">
    <citation type="submission" date="2018-10" db="EMBL/GenBank/DDBJ databases">
        <title>Draft genome of Fastidiocella sp. strain 375T, a bacterium isolated from a karstic cave dripping water.</title>
        <authorList>
            <person name="Coelho C."/>
            <person name="Verissimo A."/>
            <person name="Tiago I."/>
        </authorList>
    </citation>
    <scope>NUCLEOTIDE SEQUENCE [LARGE SCALE GENOMIC DNA]</scope>
    <source>
        <strain evidence="8 9">CAVE-375</strain>
    </source>
</reference>
<dbReference type="RefSeq" id="WP_129211975.1">
    <property type="nucleotide sequence ID" value="NZ_REGR01000003.1"/>
</dbReference>
<name>A0ABY0FGW3_9NEIS</name>
<dbReference type="Proteomes" id="UP000290682">
    <property type="component" value="Unassembled WGS sequence"/>
</dbReference>
<evidence type="ECO:0000256" key="4">
    <source>
        <dbReference type="ARBA" id="ARBA00022989"/>
    </source>
</evidence>
<dbReference type="PANTHER" id="PTHR31566:SF0">
    <property type="entry name" value="CYTOCHROME C BIOGENESIS PROTEIN CCS1, CHLOROPLASTIC"/>
    <property type="match status" value="1"/>
</dbReference>
<keyword evidence="5 6" id="KW-0472">Membrane</keyword>
<comment type="subcellular location">
    <subcellularLocation>
        <location evidence="1">Membrane</location>
        <topology evidence="1">Multi-pass membrane protein</topology>
    </subcellularLocation>
</comment>
<evidence type="ECO:0000259" key="7">
    <source>
        <dbReference type="Pfam" id="PF05140"/>
    </source>
</evidence>
<feature type="transmembrane region" description="Helical" evidence="6">
    <location>
        <begin position="72"/>
        <end position="90"/>
    </location>
</feature>
<sequence length="673" mass="75056">MTVRQKTFRNTLYELLSSMRFAIGLLTILAIASVVGTVLKQNEPYPNYAFEFGPFWFRAFEALGLYDVYHSGWFLTILAFLVISTTLCIVRNGPGFIKEMKSYREKASDNSLAAMNHSAEIAGSANPEKLAAYLTQRGFRLRTRERADGSLLIAGKRGVANRLGYFFAHIAMVVICIGGLIDGNLPLKIGEMIGRIVPETQDMPQSQVPEQSRLSAGNLSYRGNVTVAENKSADVIFLNAGRGYLVQELPFIVTLKKFYVDYYSNGMPKLFASDLVITDKKTGKETAATIKVNHPLEIDGVAIYQASFGDGGSPLTFKAWNLGQASQPPTTVKGVSLASQAFDANGQRYTLELGEFRLFNIEDTRTSNAETGPKTLESRMKDAREVKKDVKFMKNLGPSVTFKLRDSQGQAREFMHYMSPIEQDGARYLIAGVRGQVSEPFQYLRLPVDDQDQLDGFMRLNAALKNPALYDEIARRTAQKAQQGRAISPQMQGQFESSVKWILTRFGDGGFNGLESFLDEKVPADKRQAVAQTYVKILQGAVIDVMDVAQQKAGLPPWPKDAAHYRMLLDGLVAASALNDYKAPAFLQLTDFTQVQASGLQLTRSPGKNLVYLGSLMLVIGIFLMFYIREVRIWLRLGDGKVRVAMASNRHNRELDQEFARHRDALEQEMRDQ</sequence>
<feature type="domain" description="ResB-like" evidence="7">
    <location>
        <begin position="19"/>
        <end position="660"/>
    </location>
</feature>